<proteinExistence type="predicted"/>
<protein>
    <submittedName>
        <fullName evidence="2">Sugar phosphate isomerase/epimerase</fullName>
    </submittedName>
</protein>
<feature type="domain" description="Xylose isomerase-like TIM barrel" evidence="1">
    <location>
        <begin position="60"/>
        <end position="275"/>
    </location>
</feature>
<dbReference type="InterPro" id="IPR050312">
    <property type="entry name" value="IolE/XylAMocC-like"/>
</dbReference>
<evidence type="ECO:0000313" key="2">
    <source>
        <dbReference type="EMBL" id="MUH34641.1"/>
    </source>
</evidence>
<organism evidence="2 3">
    <name type="scientific">Zobellia amurskyensis</name>
    <dbReference type="NCBI Taxonomy" id="248905"/>
    <lineage>
        <taxon>Bacteria</taxon>
        <taxon>Pseudomonadati</taxon>
        <taxon>Bacteroidota</taxon>
        <taxon>Flavobacteriia</taxon>
        <taxon>Flavobacteriales</taxon>
        <taxon>Flavobacteriaceae</taxon>
        <taxon>Zobellia</taxon>
    </lineage>
</organism>
<dbReference type="SUPFAM" id="SSF51658">
    <property type="entry name" value="Xylose isomerase-like"/>
    <property type="match status" value="1"/>
</dbReference>
<gene>
    <name evidence="2" type="ORF">D9O36_02200</name>
</gene>
<accession>A0A7X3D0R3</accession>
<dbReference type="EMBL" id="RCNR01000003">
    <property type="protein sequence ID" value="MUH34641.1"/>
    <property type="molecule type" value="Genomic_DNA"/>
</dbReference>
<evidence type="ECO:0000313" key="3">
    <source>
        <dbReference type="Proteomes" id="UP000540519"/>
    </source>
</evidence>
<name>A0A7X3D0R3_9FLAO</name>
<dbReference type="InterPro" id="IPR013022">
    <property type="entry name" value="Xyl_isomerase-like_TIM-brl"/>
</dbReference>
<sequence>MAKINVPRRRFIKGTLASGVVLSSMPLLGFQNFLSNETQMKLGLVTYLWAKDWTVEEIIDNCEKSGIQGVELRSTHAHGVELSLSKKERLKVKNRFKNSGVTLVGIGSAEEFDQKDPILLSSAIKNTKEFIKLSHDVGGSGVKVRPNHLHDDVPHEQTIEQIGKALNEVARYGADYGQEIRVEVHGKGTQNPEIMKRIMDVAHHPNVSVCWNCNQEDLDGKGFGHNFDLLKDRLGRTTHIRELNSTDYPYDKLLDELVEINYDGWLLLECRTAPADTLKAMTDQKRLFDEMIRKRSK</sequence>
<dbReference type="AlphaFoldDB" id="A0A7X3D0R3"/>
<keyword evidence="3" id="KW-1185">Reference proteome</keyword>
<dbReference type="PANTHER" id="PTHR12110">
    <property type="entry name" value="HYDROXYPYRUVATE ISOMERASE"/>
    <property type="match status" value="1"/>
</dbReference>
<comment type="caution">
    <text evidence="2">The sequence shown here is derived from an EMBL/GenBank/DDBJ whole genome shotgun (WGS) entry which is preliminary data.</text>
</comment>
<dbReference type="InterPro" id="IPR036237">
    <property type="entry name" value="Xyl_isomerase-like_sf"/>
</dbReference>
<dbReference type="GO" id="GO:0016853">
    <property type="term" value="F:isomerase activity"/>
    <property type="evidence" value="ECO:0007669"/>
    <property type="project" value="UniProtKB-KW"/>
</dbReference>
<dbReference type="Pfam" id="PF01261">
    <property type="entry name" value="AP_endonuc_2"/>
    <property type="match status" value="1"/>
</dbReference>
<evidence type="ECO:0000259" key="1">
    <source>
        <dbReference type="Pfam" id="PF01261"/>
    </source>
</evidence>
<reference evidence="2 3" key="1">
    <citation type="journal article" date="2019" name="Mar. Drugs">
        <title>Comparative Genomics and CAZyme Genome Repertoires of Marine Zobellia amurskyensis KMM 3526(T) and Zobellia laminariae KMM 3676(T).</title>
        <authorList>
            <person name="Chernysheva N."/>
            <person name="Bystritskaya E."/>
            <person name="Stenkova A."/>
            <person name="Golovkin I."/>
            <person name="Nedashkovskaya O."/>
            <person name="Isaeva M."/>
        </authorList>
    </citation>
    <scope>NUCLEOTIDE SEQUENCE [LARGE SCALE GENOMIC DNA]</scope>
    <source>
        <strain evidence="2 3">KMM 3526</strain>
    </source>
</reference>
<dbReference type="Gene3D" id="3.20.20.150">
    <property type="entry name" value="Divalent-metal-dependent TIM barrel enzymes"/>
    <property type="match status" value="1"/>
</dbReference>
<dbReference type="OrthoDB" id="1114134at2"/>
<dbReference type="RefSeq" id="WP_038232043.1">
    <property type="nucleotide sequence ID" value="NZ_RCNR01000003.1"/>
</dbReference>
<dbReference type="Proteomes" id="UP000540519">
    <property type="component" value="Unassembled WGS sequence"/>
</dbReference>
<keyword evidence="2" id="KW-0413">Isomerase</keyword>